<comment type="similarity">
    <text evidence="9 10 11">Belongs to the MurJ/MviN family.</text>
</comment>
<accession>A0ABR9CKY0</accession>
<keyword evidence="7 10" id="KW-0472">Membrane</keyword>
<feature type="transmembrane region" description="Helical" evidence="10">
    <location>
        <begin position="134"/>
        <end position="154"/>
    </location>
</feature>
<feature type="transmembrane region" description="Helical" evidence="10">
    <location>
        <begin position="273"/>
        <end position="292"/>
    </location>
</feature>
<dbReference type="PIRSF" id="PIRSF002869">
    <property type="entry name" value="MviN"/>
    <property type="match status" value="1"/>
</dbReference>
<evidence type="ECO:0000256" key="6">
    <source>
        <dbReference type="ARBA" id="ARBA00022989"/>
    </source>
</evidence>
<feature type="transmembrane region" description="Helical" evidence="10">
    <location>
        <begin position="161"/>
        <end position="183"/>
    </location>
</feature>
<feature type="transmembrane region" description="Helical" evidence="10">
    <location>
        <begin position="482"/>
        <end position="509"/>
    </location>
</feature>
<feature type="transmembrane region" description="Helical" evidence="10">
    <location>
        <begin position="385"/>
        <end position="405"/>
    </location>
</feature>
<evidence type="ECO:0000256" key="10">
    <source>
        <dbReference type="HAMAP-Rule" id="MF_02078"/>
    </source>
</evidence>
<evidence type="ECO:0000256" key="5">
    <source>
        <dbReference type="ARBA" id="ARBA00022984"/>
    </source>
</evidence>
<comment type="caution">
    <text evidence="12">The sequence shown here is derived from an EMBL/GenBank/DDBJ whole genome shotgun (WGS) entry which is preliminary data.</text>
</comment>
<dbReference type="InterPro" id="IPR051050">
    <property type="entry name" value="Lipid_II_flippase_MurJ/MviN"/>
</dbReference>
<feature type="transmembrane region" description="Helical" evidence="10">
    <location>
        <begin position="313"/>
        <end position="332"/>
    </location>
</feature>
<dbReference type="EMBL" id="JACYXI010000004">
    <property type="protein sequence ID" value="MBD8891499.1"/>
    <property type="molecule type" value="Genomic_DNA"/>
</dbReference>
<evidence type="ECO:0000256" key="2">
    <source>
        <dbReference type="ARBA" id="ARBA00022475"/>
    </source>
</evidence>
<evidence type="ECO:0000256" key="1">
    <source>
        <dbReference type="ARBA" id="ARBA00004651"/>
    </source>
</evidence>
<evidence type="ECO:0000256" key="7">
    <source>
        <dbReference type="ARBA" id="ARBA00023136"/>
    </source>
</evidence>
<protein>
    <recommendedName>
        <fullName evidence="10">Probable lipid II flippase MurJ</fullName>
    </recommendedName>
</protein>
<keyword evidence="3 10" id="KW-0812">Transmembrane</keyword>
<dbReference type="NCBIfam" id="TIGR01695">
    <property type="entry name" value="murJ_mviN"/>
    <property type="match status" value="1"/>
</dbReference>
<gene>
    <name evidence="10 12" type="primary">murJ</name>
    <name evidence="12" type="ORF">IG616_08070</name>
</gene>
<evidence type="ECO:0000313" key="13">
    <source>
        <dbReference type="Proteomes" id="UP000632063"/>
    </source>
</evidence>
<keyword evidence="10 11" id="KW-0813">Transport</keyword>
<organism evidence="12 13">
    <name type="scientific">Roseibium litorale</name>
    <dbReference type="NCBI Taxonomy" id="2803841"/>
    <lineage>
        <taxon>Bacteria</taxon>
        <taxon>Pseudomonadati</taxon>
        <taxon>Pseudomonadota</taxon>
        <taxon>Alphaproteobacteria</taxon>
        <taxon>Hyphomicrobiales</taxon>
        <taxon>Stappiaceae</taxon>
        <taxon>Roseibium</taxon>
    </lineage>
</organism>
<feature type="transmembrane region" description="Helical" evidence="10">
    <location>
        <begin position="189"/>
        <end position="212"/>
    </location>
</feature>
<feature type="transmembrane region" description="Helical" evidence="10">
    <location>
        <begin position="352"/>
        <end position="373"/>
    </location>
</feature>
<proteinExistence type="inferred from homology"/>
<evidence type="ECO:0000256" key="4">
    <source>
        <dbReference type="ARBA" id="ARBA00022960"/>
    </source>
</evidence>
<dbReference type="Proteomes" id="UP000632063">
    <property type="component" value="Unassembled WGS sequence"/>
</dbReference>
<evidence type="ECO:0000256" key="3">
    <source>
        <dbReference type="ARBA" id="ARBA00022692"/>
    </source>
</evidence>
<dbReference type="Pfam" id="PF03023">
    <property type="entry name" value="MurJ"/>
    <property type="match status" value="1"/>
</dbReference>
<evidence type="ECO:0000256" key="9">
    <source>
        <dbReference type="ARBA" id="ARBA00061532"/>
    </source>
</evidence>
<comment type="function">
    <text evidence="8 10 11">Involved in peptidoglycan biosynthesis. Transports lipid-linked peptidoglycan precursors from the inner to the outer leaflet of the cytoplasmic membrane.</text>
</comment>
<evidence type="ECO:0000313" key="12">
    <source>
        <dbReference type="EMBL" id="MBD8891499.1"/>
    </source>
</evidence>
<dbReference type="RefSeq" id="WP_192147649.1">
    <property type="nucleotide sequence ID" value="NZ_JACYXI010000004.1"/>
</dbReference>
<feature type="transmembrane region" description="Helical" evidence="10">
    <location>
        <begin position="444"/>
        <end position="462"/>
    </location>
</feature>
<dbReference type="InterPro" id="IPR004268">
    <property type="entry name" value="MurJ"/>
</dbReference>
<dbReference type="PANTHER" id="PTHR47019">
    <property type="entry name" value="LIPID II FLIPPASE MURJ"/>
    <property type="match status" value="1"/>
</dbReference>
<dbReference type="HAMAP" id="MF_02078">
    <property type="entry name" value="MurJ_MviN"/>
    <property type="match status" value="1"/>
</dbReference>
<keyword evidence="2 10" id="KW-1003">Cell membrane</keyword>
<name>A0ABR9CKY0_9HYPH</name>
<reference evidence="13" key="1">
    <citation type="submission" date="2020-09" db="EMBL/GenBank/DDBJ databases">
        <title>The genome sequence of strain Labrenzia suaedae 4C16A.</title>
        <authorList>
            <person name="Liu Y."/>
        </authorList>
    </citation>
    <scope>NUCLEOTIDE SEQUENCE [LARGE SCALE GENOMIC DNA]</scope>
    <source>
        <strain evidence="13">4C16A</strain>
    </source>
</reference>
<evidence type="ECO:0000256" key="8">
    <source>
        <dbReference type="ARBA" id="ARBA00060041"/>
    </source>
</evidence>
<dbReference type="CDD" id="cd13123">
    <property type="entry name" value="MATE_MurJ_like"/>
    <property type="match status" value="1"/>
</dbReference>
<feature type="transmembrane region" description="Helical" evidence="10">
    <location>
        <begin position="411"/>
        <end position="432"/>
    </location>
</feature>
<keyword evidence="5 10" id="KW-0573">Peptidoglycan synthesis</keyword>
<keyword evidence="4 10" id="KW-0133">Cell shape</keyword>
<sequence length="520" mass="55451">MSLLKNFATVGGATMASRLLGFARDTLLAAAVGTGPVADAFVVAFRLPNLFRRLFAEGAFNSAFVPLFGRAVEEEGEESARRFAGEIAAGLLFCLLIVTAVAEIFMPLVVWGLAPGFADDPDKFSLTILMSRIAFPYLIFMSLLAFISGILNTYQRFAAAALAPVMLNVVMTVVLGGVLFFDIVHDRQLAIILSVGVTLAGLVQLFVVIGDMKRLGFKIPVLRPRFTHSTKRLLALGVPGVVAGGVTQINVAVGQVIASMQDGANALLYYADRLYQLPLGVIGVAIGVVLLPSLTRQLRGGHEDQYQRSLNNALEFSLTLTLPAAIALAVLPREIVSVLFERGRFDSIATDGTAAALAAFAFGLPAFVLNKVFSPGYFAREDTKTPMVFATVGMVVNVVLSLALFPFLAHVGIALATTVAGWLNTGLLIFVLWRRGHFKPDRRILRKVALILLSSIVMGLAVEGLSMVLEPWMASGNLAIRAGALGVLVLAGMIVFAAAVQITGGTDLLGHIKALKRRNT</sequence>
<evidence type="ECO:0000256" key="11">
    <source>
        <dbReference type="PIRNR" id="PIRNR002869"/>
    </source>
</evidence>
<feature type="transmembrane region" description="Helical" evidence="10">
    <location>
        <begin position="91"/>
        <end position="114"/>
    </location>
</feature>
<dbReference type="PRINTS" id="PR01806">
    <property type="entry name" value="VIRFACTRMVIN"/>
</dbReference>
<comment type="subcellular location">
    <subcellularLocation>
        <location evidence="10">Cell inner membrane</location>
        <topology evidence="10">Multi-pass membrane protein</topology>
    </subcellularLocation>
    <subcellularLocation>
        <location evidence="1">Cell membrane</location>
        <topology evidence="1">Multi-pass membrane protein</topology>
    </subcellularLocation>
</comment>
<feature type="transmembrane region" description="Helical" evidence="10">
    <location>
        <begin position="233"/>
        <end position="253"/>
    </location>
</feature>
<dbReference type="PANTHER" id="PTHR47019:SF1">
    <property type="entry name" value="LIPID II FLIPPASE MURJ"/>
    <property type="match status" value="1"/>
</dbReference>
<keyword evidence="6 10" id="KW-1133">Transmembrane helix</keyword>
<feature type="transmembrane region" description="Helical" evidence="10">
    <location>
        <begin position="27"/>
        <end position="45"/>
    </location>
</feature>
<keyword evidence="13" id="KW-1185">Reference proteome</keyword>
<keyword evidence="10" id="KW-0997">Cell inner membrane</keyword>
<reference evidence="12 13" key="2">
    <citation type="journal article" date="2021" name="Int. J. Syst. Evol. Microbiol.">
        <title>Roseibium litorale sp. nov., isolated from a tidal flat sediment and proposal for the reclassification of Labrenzia polysiphoniae as Roseibium polysiphoniae comb. nov.</title>
        <authorList>
            <person name="Liu Y."/>
            <person name="Pei T."/>
            <person name="Du J."/>
            <person name="Chao M."/>
            <person name="Deng M.R."/>
            <person name="Zhu H."/>
        </authorList>
    </citation>
    <scope>NUCLEOTIDE SEQUENCE [LARGE SCALE GENOMIC DNA]</scope>
    <source>
        <strain evidence="12 13">4C16A</strain>
    </source>
</reference>
<comment type="pathway">
    <text evidence="10">Cell wall biogenesis; peptidoglycan biosynthesis.</text>
</comment>
<keyword evidence="10 11" id="KW-0961">Cell wall biogenesis/degradation</keyword>